<accession>A0A6N2W3E3</accession>
<dbReference type="GO" id="GO:0008270">
    <property type="term" value="F:zinc ion binding"/>
    <property type="evidence" value="ECO:0007669"/>
    <property type="project" value="InterPro"/>
</dbReference>
<name>A0A6N2W3E3_ANAHA</name>
<feature type="active site" description="Proton donor" evidence="1">
    <location>
        <position position="53"/>
    </location>
</feature>
<dbReference type="GO" id="GO:0009025">
    <property type="term" value="F:tagatose-bisphosphate aldolase activity"/>
    <property type="evidence" value="ECO:0007669"/>
    <property type="project" value="UniProtKB-EC"/>
</dbReference>
<feature type="binding site" evidence="2">
    <location>
        <begin position="199"/>
        <end position="202"/>
    </location>
    <ligand>
        <name>dihydroxyacetone phosphate</name>
        <dbReference type="ChEBI" id="CHEBI:57642"/>
    </ligand>
</feature>
<evidence type="ECO:0000256" key="3">
    <source>
        <dbReference type="PIRSR" id="PIRSR001359-3"/>
    </source>
</evidence>
<keyword evidence="3" id="KW-0862">Zinc</keyword>
<dbReference type="PIRSF" id="PIRSF001359">
    <property type="entry name" value="F_bP_aldolase_II"/>
    <property type="match status" value="1"/>
</dbReference>
<keyword evidence="4" id="KW-0456">Lyase</keyword>
<feature type="binding site" evidence="3">
    <location>
        <position position="54"/>
    </location>
    <ligand>
        <name>Zn(2+)</name>
        <dbReference type="ChEBI" id="CHEBI:29105"/>
        <label>1</label>
        <note>catalytic</note>
    </ligand>
</feature>
<reference evidence="4" key="1">
    <citation type="submission" date="2019-11" db="EMBL/GenBank/DDBJ databases">
        <authorList>
            <person name="Feng L."/>
        </authorList>
    </citation>
    <scope>NUCLEOTIDE SEQUENCE</scope>
    <source>
        <strain evidence="4">AhadrusLFYP4</strain>
    </source>
</reference>
<feature type="binding site" evidence="2">
    <location>
        <begin position="178"/>
        <end position="180"/>
    </location>
    <ligand>
        <name>dihydroxyacetone phosphate</name>
        <dbReference type="ChEBI" id="CHEBI:57642"/>
    </ligand>
</feature>
<dbReference type="InterPro" id="IPR000771">
    <property type="entry name" value="FBA_II"/>
</dbReference>
<dbReference type="EC" id="4.1.2.40" evidence="4"/>
<organism evidence="4">
    <name type="scientific">Anaerostipes hadrus</name>
    <dbReference type="NCBI Taxonomy" id="649756"/>
    <lineage>
        <taxon>Bacteria</taxon>
        <taxon>Bacillati</taxon>
        <taxon>Bacillota</taxon>
        <taxon>Clostridia</taxon>
        <taxon>Lachnospirales</taxon>
        <taxon>Lachnospiraceae</taxon>
        <taxon>Anaerostipes</taxon>
    </lineage>
</organism>
<dbReference type="Pfam" id="PF01116">
    <property type="entry name" value="F_bP_aldolase"/>
    <property type="match status" value="1"/>
</dbReference>
<dbReference type="EMBL" id="CACRSX010000064">
    <property type="protein sequence ID" value="VYT35482.1"/>
    <property type="molecule type" value="Genomic_DNA"/>
</dbReference>
<feature type="binding site" evidence="2">
    <location>
        <position position="150"/>
    </location>
    <ligand>
        <name>dihydroxyacetone phosphate</name>
        <dbReference type="ChEBI" id="CHEBI:57642"/>
    </ligand>
</feature>
<gene>
    <name evidence="4" type="primary">kbaY_2</name>
    <name evidence="4" type="ORF">AHLFYP4_02782</name>
</gene>
<protein>
    <submittedName>
        <fullName evidence="4">D-tagatose-1,6-bisphosphate aldolase subunit KbaY</fullName>
        <ecNumber evidence="4">4.1.2.40</ecNumber>
    </submittedName>
</protein>
<dbReference type="SUPFAM" id="SSF51569">
    <property type="entry name" value="Aldolase"/>
    <property type="match status" value="1"/>
</dbReference>
<dbReference type="RefSeq" id="WP_421721443.1">
    <property type="nucleotide sequence ID" value="NZ_CACRSX010000064.1"/>
</dbReference>
<dbReference type="PANTHER" id="PTHR30304:SF0">
    <property type="entry name" value="D-TAGATOSE-1,6-BISPHOSPHATE ALDOLASE SUBUNIT GATY-RELATED"/>
    <property type="match status" value="1"/>
</dbReference>
<proteinExistence type="predicted"/>
<comment type="cofactor">
    <cofactor evidence="3">
        <name>Zn(2+)</name>
        <dbReference type="ChEBI" id="CHEBI:29105"/>
    </cofactor>
    <text evidence="3">Binds 2 Zn(2+) ions per subunit. One is catalytic and the other provides a structural contribution.</text>
</comment>
<evidence type="ECO:0000313" key="4">
    <source>
        <dbReference type="EMBL" id="VYT35482.1"/>
    </source>
</evidence>
<feature type="binding site" evidence="3">
    <location>
        <position position="149"/>
    </location>
    <ligand>
        <name>Zn(2+)</name>
        <dbReference type="ChEBI" id="CHEBI:29105"/>
        <label>1</label>
        <note>catalytic</note>
    </ligand>
</feature>
<sequence>MSHTVKSIFEAASELKAPVIIDGAGIHQIEEISDAVHFYEKKFPEVTAALNLDHGGPFEEIIQAIRCGYTSVMVDRSTLTFEENAREVAEIVKIAHAVGVSVEAELGHVGQGFEYEQTRDSGLTRKEEAIDFVKQTNVDALAVSVGTSHGTYHGTPKLEFELLADLHQMVEVPLVLHGGSGTGDDNLKKAVQTGIQKVNLCTDLSNAGLETLKGYLQINYDHMKKDGSLGEFGNKTANMFDLSNEMRIGYKEALKHYITLFGSVNKA</sequence>
<dbReference type="AlphaFoldDB" id="A0A6N2W3E3"/>
<dbReference type="PANTHER" id="PTHR30304">
    <property type="entry name" value="D-TAGATOSE-1,6-BISPHOSPHATE ALDOLASE"/>
    <property type="match status" value="1"/>
</dbReference>
<evidence type="ECO:0000256" key="1">
    <source>
        <dbReference type="PIRSR" id="PIRSR001359-1"/>
    </source>
</evidence>
<feature type="binding site" evidence="3">
    <location>
        <position position="105"/>
    </location>
    <ligand>
        <name>Zn(2+)</name>
        <dbReference type="ChEBI" id="CHEBI:29105"/>
        <label>2</label>
    </ligand>
</feature>
<dbReference type="InterPro" id="IPR050246">
    <property type="entry name" value="Class_II_FBP_aldolase"/>
</dbReference>
<dbReference type="Gene3D" id="3.20.20.70">
    <property type="entry name" value="Aldolase class I"/>
    <property type="match status" value="1"/>
</dbReference>
<dbReference type="GO" id="GO:0005975">
    <property type="term" value="P:carbohydrate metabolic process"/>
    <property type="evidence" value="ECO:0007669"/>
    <property type="project" value="InterPro"/>
</dbReference>
<dbReference type="InterPro" id="IPR013785">
    <property type="entry name" value="Aldolase_TIM"/>
</dbReference>
<keyword evidence="3" id="KW-0479">Metal-binding</keyword>
<feature type="binding site" evidence="3">
    <location>
        <position position="75"/>
    </location>
    <ligand>
        <name>Zn(2+)</name>
        <dbReference type="ChEBI" id="CHEBI:29105"/>
        <label>2</label>
    </ligand>
</feature>
<evidence type="ECO:0000256" key="2">
    <source>
        <dbReference type="PIRSR" id="PIRSR001359-2"/>
    </source>
</evidence>
<feature type="binding site" evidence="3">
    <location>
        <position position="177"/>
    </location>
    <ligand>
        <name>Zn(2+)</name>
        <dbReference type="ChEBI" id="CHEBI:29105"/>
        <label>1</label>
        <note>catalytic</note>
    </ligand>
</feature>